<dbReference type="STRING" id="483547.GSUB_13480"/>
<dbReference type="GO" id="GO:0043709">
    <property type="term" value="P:cell adhesion involved in single-species biofilm formation"/>
    <property type="evidence" value="ECO:0007669"/>
    <property type="project" value="InterPro"/>
</dbReference>
<dbReference type="AlphaFoldDB" id="A0A0B5FT76"/>
<proteinExistence type="predicted"/>
<dbReference type="OrthoDB" id="5406045at2"/>
<keyword evidence="1" id="KW-0472">Membrane</keyword>
<dbReference type="EMBL" id="CP010311">
    <property type="protein sequence ID" value="AJF07370.1"/>
    <property type="molecule type" value="Genomic_DNA"/>
</dbReference>
<keyword evidence="1" id="KW-1133">Transmembrane helix</keyword>
<gene>
    <name evidence="2" type="ORF">GSUB_13480</name>
</gene>
<reference evidence="2 3" key="1">
    <citation type="journal article" date="2015" name="Genome Announc.">
        <title>Genomes of Geoalkalibacter ferrihydriticus Z-0531T and Geoalkalibacter subterraneus Red1T, Two Haloalkaliphilic Metal-Reducing Deltaproteobacteria.</title>
        <authorList>
            <person name="Badalamenti J.P."/>
            <person name="Krajmalnik-Brown R."/>
            <person name="Torres C.I."/>
            <person name="Bond D.R."/>
        </authorList>
    </citation>
    <scope>NUCLEOTIDE SEQUENCE [LARGE SCALE GENOMIC DNA]</scope>
    <source>
        <strain evidence="2 3">Red1</strain>
    </source>
</reference>
<evidence type="ECO:0000256" key="1">
    <source>
        <dbReference type="SAM" id="Phobius"/>
    </source>
</evidence>
<protein>
    <recommendedName>
        <fullName evidence="4">Poly-beta-1,6-N-acetyl-D-glucosamine biosynthesis protein PgaD</fullName>
    </recommendedName>
</protein>
<dbReference type="NCBIfam" id="TIGR03940">
    <property type="entry name" value="PGA_PgaD"/>
    <property type="match status" value="1"/>
</dbReference>
<feature type="transmembrane region" description="Helical" evidence="1">
    <location>
        <begin position="67"/>
        <end position="91"/>
    </location>
</feature>
<keyword evidence="3" id="KW-1185">Reference proteome</keyword>
<organism evidence="2 3">
    <name type="scientific">Geoalkalibacter subterraneus</name>
    <dbReference type="NCBI Taxonomy" id="483547"/>
    <lineage>
        <taxon>Bacteria</taxon>
        <taxon>Pseudomonadati</taxon>
        <taxon>Thermodesulfobacteriota</taxon>
        <taxon>Desulfuromonadia</taxon>
        <taxon>Desulfuromonadales</taxon>
        <taxon>Geoalkalibacteraceae</taxon>
        <taxon>Geoalkalibacter</taxon>
    </lineage>
</organism>
<dbReference type="InterPro" id="IPR023829">
    <property type="entry name" value="PGA_PgaD"/>
</dbReference>
<dbReference type="Pfam" id="PF13994">
    <property type="entry name" value="PgaD"/>
    <property type="match status" value="1"/>
</dbReference>
<name>A0A0B5FT76_9BACT</name>
<feature type="transmembrane region" description="Helical" evidence="1">
    <location>
        <begin position="21"/>
        <end position="47"/>
    </location>
</feature>
<sequence length="151" mass="17058">MKPPIIENRRGADPIQRYGQGALTAAFWFGFGMLLRPLVTFAAWLMGGHFLHEAVWTNEGLVSLARVPAMYVVVVLLIGAGLTGWASYNLLRFRNNERRTRQPDPVTPEQIAGFYCVSAGLVHRWQRARRIVMAHDEKGLPVSNRAERDSR</sequence>
<dbReference type="HOGENOM" id="CLU_117683_1_0_7"/>
<evidence type="ECO:0008006" key="4">
    <source>
        <dbReference type="Google" id="ProtNLM"/>
    </source>
</evidence>
<dbReference type="RefSeq" id="WP_040201259.1">
    <property type="nucleotide sequence ID" value="NZ_CP010311.1"/>
</dbReference>
<dbReference type="KEGG" id="gsb:GSUB_13480"/>
<evidence type="ECO:0000313" key="3">
    <source>
        <dbReference type="Proteomes" id="UP000035036"/>
    </source>
</evidence>
<keyword evidence="1" id="KW-0812">Transmembrane</keyword>
<accession>A0A0B5FT76</accession>
<evidence type="ECO:0000313" key="2">
    <source>
        <dbReference type="EMBL" id="AJF07370.1"/>
    </source>
</evidence>
<dbReference type="Proteomes" id="UP000035036">
    <property type="component" value="Chromosome"/>
</dbReference>